<evidence type="ECO:0000256" key="1">
    <source>
        <dbReference type="ARBA" id="ARBA00022649"/>
    </source>
</evidence>
<dbReference type="InterPro" id="IPR035093">
    <property type="entry name" value="RelE/ParE_toxin_dom_sf"/>
</dbReference>
<evidence type="ECO:0000313" key="3">
    <source>
        <dbReference type="Proteomes" id="UP000584642"/>
    </source>
</evidence>
<gene>
    <name evidence="2" type="ORF">HND93_34665</name>
</gene>
<comment type="caution">
    <text evidence="2">The sequence shown here is derived from an EMBL/GenBank/DDBJ whole genome shotgun (WGS) entry which is preliminary data.</text>
</comment>
<dbReference type="Proteomes" id="UP000584642">
    <property type="component" value="Unassembled WGS sequence"/>
</dbReference>
<evidence type="ECO:0000313" key="2">
    <source>
        <dbReference type="EMBL" id="NYZ24875.1"/>
    </source>
</evidence>
<keyword evidence="3" id="KW-1185">Reference proteome</keyword>
<protein>
    <submittedName>
        <fullName evidence="2">Type II toxin-antitoxin system RelE/ParE family toxin</fullName>
    </submittedName>
</protein>
<name>A0ABX2TN76_9PROT</name>
<dbReference type="InterPro" id="IPR007712">
    <property type="entry name" value="RelE/ParE_toxin"/>
</dbReference>
<dbReference type="RefSeq" id="WP_180286650.1">
    <property type="nucleotide sequence ID" value="NZ_JABFDB010000046.1"/>
</dbReference>
<dbReference type="Pfam" id="PF05016">
    <property type="entry name" value="ParE_toxin"/>
    <property type="match status" value="1"/>
</dbReference>
<proteinExistence type="predicted"/>
<dbReference type="Gene3D" id="3.30.2310.20">
    <property type="entry name" value="RelE-like"/>
    <property type="match status" value="1"/>
</dbReference>
<reference evidence="2 3" key="1">
    <citation type="submission" date="2020-05" db="EMBL/GenBank/DDBJ databases">
        <title>Azospirillum oleiclasticum sp. nov, a nitrogen-fixing and heavy crude oil-emulsifying bacterium isolated from the crude oil of Yumen Oilfield.</title>
        <authorList>
            <person name="Wu D."/>
            <person name="Cai M."/>
            <person name="Zhang X."/>
        </authorList>
    </citation>
    <scope>NUCLEOTIDE SEQUENCE [LARGE SCALE GENOMIC DNA]</scope>
    <source>
        <strain evidence="2 3">ROY-1-1-2</strain>
    </source>
</reference>
<dbReference type="SUPFAM" id="SSF47598">
    <property type="entry name" value="Ribbon-helix-helix"/>
    <property type="match status" value="1"/>
</dbReference>
<dbReference type="EMBL" id="JABFDB010000046">
    <property type="protein sequence ID" value="NYZ24875.1"/>
    <property type="molecule type" value="Genomic_DNA"/>
</dbReference>
<accession>A0ABX2TN76</accession>
<dbReference type="InterPro" id="IPR010985">
    <property type="entry name" value="Ribbon_hlx_hlx"/>
</dbReference>
<keyword evidence="1" id="KW-1277">Toxin-antitoxin system</keyword>
<organism evidence="2 3">
    <name type="scientific">Azospirillum oleiclasticum</name>
    <dbReference type="NCBI Taxonomy" id="2735135"/>
    <lineage>
        <taxon>Bacteria</taxon>
        <taxon>Pseudomonadati</taxon>
        <taxon>Pseudomonadota</taxon>
        <taxon>Alphaproteobacteria</taxon>
        <taxon>Rhodospirillales</taxon>
        <taxon>Azospirillaceae</taxon>
        <taxon>Azospirillum</taxon>
    </lineage>
</organism>
<sequence length="149" mass="15677">MADRERLTVTLPAAIAAAVKGAVAGGDYASSSAVVREALGDWARKRDQQQHALADLKADLADLWAHLATEASEAVATDFIHAVEAAFQPLRRFPQAAAARDHLALGLCVTFHGAYAIHFRATDDAVVIVRVLHGARDAAALTARGGFAP</sequence>